<feature type="domain" description="Polysaccharide export protein N-terminal" evidence="16">
    <location>
        <begin position="42"/>
        <end position="115"/>
    </location>
</feature>
<evidence type="ECO:0000256" key="5">
    <source>
        <dbReference type="ARBA" id="ARBA00022597"/>
    </source>
</evidence>
<evidence type="ECO:0000256" key="11">
    <source>
        <dbReference type="ARBA" id="ARBA00023136"/>
    </source>
</evidence>
<keyword evidence="4" id="KW-1134">Transmembrane beta strand</keyword>
<keyword evidence="3" id="KW-0813">Transport</keyword>
<reference evidence="18 19" key="1">
    <citation type="submission" date="2021-03" db="EMBL/GenBank/DDBJ databases">
        <title>Sneathiella sp. CAU 1612 isolated from Kang Won-do.</title>
        <authorList>
            <person name="Kim W."/>
        </authorList>
    </citation>
    <scope>NUCLEOTIDE SEQUENCE [LARGE SCALE GENOMIC DNA]</scope>
    <source>
        <strain evidence="18 19">CAU 1612</strain>
    </source>
</reference>
<keyword evidence="9" id="KW-0406">Ion transport</keyword>
<evidence type="ECO:0000259" key="16">
    <source>
        <dbReference type="Pfam" id="PF02563"/>
    </source>
</evidence>
<sequence>MFTLLKIKSVATRTILISLALFVSACAAQNQAASDAPASLGTAPQYVIGPQDELDVFVWQNPDLSVTVPVRPDGRISTPLVDDMMAASKTSQELARDLEKVLAKYVKDPLVTVTIRSFNGPYDQQIRIVGQAAEPKAIPYRNDMTVLDAIIAVGGMTEFAAGNRAVIVRNEGGEKKSYGVRLDDLIIDGDVSANVPLLPGDILIIPQSWF</sequence>
<keyword evidence="10" id="KW-0626">Porin</keyword>
<evidence type="ECO:0000256" key="8">
    <source>
        <dbReference type="ARBA" id="ARBA00023047"/>
    </source>
</evidence>
<feature type="signal peptide" evidence="15">
    <location>
        <begin position="1"/>
        <end position="32"/>
    </location>
</feature>
<comment type="subcellular location">
    <subcellularLocation>
        <location evidence="1">Cell outer membrane</location>
        <topology evidence="1">Multi-pass membrane protein</topology>
    </subcellularLocation>
</comment>
<dbReference type="PROSITE" id="PS51257">
    <property type="entry name" value="PROKAR_LIPOPROTEIN"/>
    <property type="match status" value="1"/>
</dbReference>
<evidence type="ECO:0000259" key="17">
    <source>
        <dbReference type="Pfam" id="PF22461"/>
    </source>
</evidence>
<dbReference type="PANTHER" id="PTHR33619:SF3">
    <property type="entry name" value="POLYSACCHARIDE EXPORT PROTEIN GFCE-RELATED"/>
    <property type="match status" value="1"/>
</dbReference>
<keyword evidence="7 15" id="KW-0732">Signal</keyword>
<dbReference type="Gene3D" id="3.30.1950.10">
    <property type="entry name" value="wza like domain"/>
    <property type="match status" value="1"/>
</dbReference>
<keyword evidence="12" id="KW-0564">Palmitate</keyword>
<dbReference type="Proteomes" id="UP000664761">
    <property type="component" value="Unassembled WGS sequence"/>
</dbReference>
<keyword evidence="11" id="KW-0472">Membrane</keyword>
<dbReference type="InterPro" id="IPR054765">
    <property type="entry name" value="SLBB_dom"/>
</dbReference>
<dbReference type="PANTHER" id="PTHR33619">
    <property type="entry name" value="POLYSACCHARIDE EXPORT PROTEIN GFCE-RELATED"/>
    <property type="match status" value="1"/>
</dbReference>
<dbReference type="Gene3D" id="3.10.560.10">
    <property type="entry name" value="Outer membrane lipoprotein wza domain like"/>
    <property type="match status" value="1"/>
</dbReference>
<dbReference type="NCBIfam" id="TIGR03027">
    <property type="entry name" value="pepcterm_export"/>
    <property type="match status" value="1"/>
</dbReference>
<dbReference type="RefSeq" id="WP_207042299.1">
    <property type="nucleotide sequence ID" value="NZ_JAFLNC010000001.1"/>
</dbReference>
<evidence type="ECO:0000256" key="6">
    <source>
        <dbReference type="ARBA" id="ARBA00022692"/>
    </source>
</evidence>
<evidence type="ECO:0000256" key="10">
    <source>
        <dbReference type="ARBA" id="ARBA00023114"/>
    </source>
</evidence>
<organism evidence="18 19">
    <name type="scientific">Sneathiella sedimenti</name>
    <dbReference type="NCBI Taxonomy" id="2816034"/>
    <lineage>
        <taxon>Bacteria</taxon>
        <taxon>Pseudomonadati</taxon>
        <taxon>Pseudomonadota</taxon>
        <taxon>Alphaproteobacteria</taxon>
        <taxon>Sneathiellales</taxon>
        <taxon>Sneathiellaceae</taxon>
        <taxon>Sneathiella</taxon>
    </lineage>
</organism>
<keyword evidence="13" id="KW-0998">Cell outer membrane</keyword>
<evidence type="ECO:0000256" key="4">
    <source>
        <dbReference type="ARBA" id="ARBA00022452"/>
    </source>
</evidence>
<evidence type="ECO:0000256" key="14">
    <source>
        <dbReference type="ARBA" id="ARBA00023288"/>
    </source>
</evidence>
<keyword evidence="6" id="KW-0812">Transmembrane</keyword>
<dbReference type="InterPro" id="IPR003715">
    <property type="entry name" value="Poly_export_N"/>
</dbReference>
<feature type="chain" id="PRO_5046385347" evidence="15">
    <location>
        <begin position="33"/>
        <end position="210"/>
    </location>
</feature>
<evidence type="ECO:0000256" key="13">
    <source>
        <dbReference type="ARBA" id="ARBA00023237"/>
    </source>
</evidence>
<comment type="similarity">
    <text evidence="2">Belongs to the BexD/CtrA/VexA family.</text>
</comment>
<evidence type="ECO:0000313" key="18">
    <source>
        <dbReference type="EMBL" id="MBO0332658.1"/>
    </source>
</evidence>
<evidence type="ECO:0000256" key="3">
    <source>
        <dbReference type="ARBA" id="ARBA00022448"/>
    </source>
</evidence>
<accession>A0ABS3F2A9</accession>
<dbReference type="Pfam" id="PF22461">
    <property type="entry name" value="SLBB_2"/>
    <property type="match status" value="1"/>
</dbReference>
<dbReference type="EMBL" id="JAFLNC010000001">
    <property type="protein sequence ID" value="MBO0332658.1"/>
    <property type="molecule type" value="Genomic_DNA"/>
</dbReference>
<evidence type="ECO:0000256" key="7">
    <source>
        <dbReference type="ARBA" id="ARBA00022729"/>
    </source>
</evidence>
<dbReference type="InterPro" id="IPR049712">
    <property type="entry name" value="Poly_export"/>
</dbReference>
<name>A0ABS3F2A9_9PROT</name>
<keyword evidence="5" id="KW-0762">Sugar transport</keyword>
<evidence type="ECO:0000313" key="19">
    <source>
        <dbReference type="Proteomes" id="UP000664761"/>
    </source>
</evidence>
<dbReference type="Pfam" id="PF02563">
    <property type="entry name" value="Poly_export"/>
    <property type="match status" value="1"/>
</dbReference>
<evidence type="ECO:0000256" key="1">
    <source>
        <dbReference type="ARBA" id="ARBA00004571"/>
    </source>
</evidence>
<protein>
    <submittedName>
        <fullName evidence="18">Polysaccharide export protein</fullName>
    </submittedName>
</protein>
<comment type="caution">
    <text evidence="18">The sequence shown here is derived from an EMBL/GenBank/DDBJ whole genome shotgun (WGS) entry which is preliminary data.</text>
</comment>
<keyword evidence="8" id="KW-0625">Polysaccharide transport</keyword>
<evidence type="ECO:0000256" key="9">
    <source>
        <dbReference type="ARBA" id="ARBA00023065"/>
    </source>
</evidence>
<evidence type="ECO:0000256" key="15">
    <source>
        <dbReference type="SAM" id="SignalP"/>
    </source>
</evidence>
<dbReference type="InterPro" id="IPR017477">
    <property type="entry name" value="PEP-CTERM_polysacc_export"/>
</dbReference>
<gene>
    <name evidence="18" type="ORF">J0X12_03475</name>
</gene>
<proteinExistence type="inferred from homology"/>
<keyword evidence="14" id="KW-0449">Lipoprotein</keyword>
<evidence type="ECO:0000256" key="2">
    <source>
        <dbReference type="ARBA" id="ARBA00009450"/>
    </source>
</evidence>
<evidence type="ECO:0000256" key="12">
    <source>
        <dbReference type="ARBA" id="ARBA00023139"/>
    </source>
</evidence>
<feature type="domain" description="SLBB" evidence="17">
    <location>
        <begin position="124"/>
        <end position="205"/>
    </location>
</feature>
<keyword evidence="19" id="KW-1185">Reference proteome</keyword>